<evidence type="ECO:0000256" key="1">
    <source>
        <dbReference type="SAM" id="SignalP"/>
    </source>
</evidence>
<accession>A0A6B0RFI9</accession>
<dbReference type="AlphaFoldDB" id="A0A6B0RFI9"/>
<reference evidence="2" key="1">
    <citation type="submission" date="2019-10" db="EMBL/GenBank/DDBJ databases">
        <title>The sequence and de novo assembly of the wild yak genome.</title>
        <authorList>
            <person name="Liu Y."/>
        </authorList>
    </citation>
    <scope>NUCLEOTIDE SEQUENCE [LARGE SCALE GENOMIC DNA]</scope>
    <source>
        <strain evidence="2">WY2019</strain>
    </source>
</reference>
<evidence type="ECO:0000313" key="2">
    <source>
        <dbReference type="EMBL" id="MXQ88745.1"/>
    </source>
</evidence>
<gene>
    <name evidence="2" type="ORF">E5288_WYG003387</name>
</gene>
<comment type="caution">
    <text evidence="2">The sequence shown here is derived from an EMBL/GenBank/DDBJ whole genome shotgun (WGS) entry which is preliminary data.</text>
</comment>
<keyword evidence="1" id="KW-0732">Signal</keyword>
<sequence>MSATGLGPVRCAFVLLLALCSRVAQFSGVPRGSHNEKTPISLSSQNPNISAHGTFLLEALTLTRNGIQISFHLSVFELLMFEEPP</sequence>
<dbReference type="Proteomes" id="UP000322234">
    <property type="component" value="Unassembled WGS sequence"/>
</dbReference>
<feature type="chain" id="PRO_5025419469" evidence="1">
    <location>
        <begin position="27"/>
        <end position="85"/>
    </location>
</feature>
<organism evidence="2 3">
    <name type="scientific">Bos mutus</name>
    <name type="common">wild yak</name>
    <dbReference type="NCBI Taxonomy" id="72004"/>
    <lineage>
        <taxon>Eukaryota</taxon>
        <taxon>Metazoa</taxon>
        <taxon>Chordata</taxon>
        <taxon>Craniata</taxon>
        <taxon>Vertebrata</taxon>
        <taxon>Euteleostomi</taxon>
        <taxon>Mammalia</taxon>
        <taxon>Eutheria</taxon>
        <taxon>Laurasiatheria</taxon>
        <taxon>Artiodactyla</taxon>
        <taxon>Ruminantia</taxon>
        <taxon>Pecora</taxon>
        <taxon>Bovidae</taxon>
        <taxon>Bovinae</taxon>
        <taxon>Bos</taxon>
    </lineage>
</organism>
<dbReference type="EMBL" id="VBQZ03000048">
    <property type="protein sequence ID" value="MXQ88745.1"/>
    <property type="molecule type" value="Genomic_DNA"/>
</dbReference>
<evidence type="ECO:0000313" key="3">
    <source>
        <dbReference type="Proteomes" id="UP000322234"/>
    </source>
</evidence>
<proteinExistence type="predicted"/>
<protein>
    <submittedName>
        <fullName evidence="2">Uncharacterized protein</fullName>
    </submittedName>
</protein>
<feature type="signal peptide" evidence="1">
    <location>
        <begin position="1"/>
        <end position="26"/>
    </location>
</feature>
<name>A0A6B0RFI9_9CETA</name>
<keyword evidence="3" id="KW-1185">Reference proteome</keyword>